<keyword evidence="2" id="KW-0732">Signal</keyword>
<sequence length="304" mass="32250">MKCLSIPRKFRTRTFAILLTCAAQIAAPVTFAQTSVSASNSVDDELAEAEKLVANVDFEGAIPVLERIAKRNGLSHEQLVRVYKNLATAHAVVGHAGPSRDYFVKLIGIDPDFKIDQNMSPRVKAPYFEARGSWSAQSIRPGIEATANVHRGTDSRIVVTLRDPTRMASKVVVGYHWEGSDPFIVKSSAAAPTTTVVVPPSSNDKASYLEIYAQGLDANDGVLFESGSATKPIVIEAPAATAAGPGQGNGEKDRSVFASPVFWIVAGAVIVGGATAAYFLARPNDPATSQQINPILNCGGKPCQ</sequence>
<evidence type="ECO:0000313" key="4">
    <source>
        <dbReference type="Proteomes" id="UP001370348"/>
    </source>
</evidence>
<accession>A0ABZ2MC89</accession>
<evidence type="ECO:0000256" key="2">
    <source>
        <dbReference type="SAM" id="SignalP"/>
    </source>
</evidence>
<keyword evidence="1" id="KW-1133">Transmembrane helix</keyword>
<dbReference type="RefSeq" id="WP_394829714.1">
    <property type="nucleotide sequence ID" value="NZ_CP089984.1"/>
</dbReference>
<reference evidence="3 4" key="1">
    <citation type="submission" date="2021-12" db="EMBL/GenBank/DDBJ databases">
        <title>Discovery of the Pendulisporaceae a myxobacterial family with distinct sporulation behavior and unique specialized metabolism.</title>
        <authorList>
            <person name="Garcia R."/>
            <person name="Popoff A."/>
            <person name="Bader C.D."/>
            <person name="Loehr J."/>
            <person name="Walesch S."/>
            <person name="Walt C."/>
            <person name="Boldt J."/>
            <person name="Bunk B."/>
            <person name="Haeckl F.J.F.P.J."/>
            <person name="Gunesch A.P."/>
            <person name="Birkelbach J."/>
            <person name="Nuebel U."/>
            <person name="Pietschmann T."/>
            <person name="Bach T."/>
            <person name="Mueller R."/>
        </authorList>
    </citation>
    <scope>NUCLEOTIDE SEQUENCE [LARGE SCALE GENOMIC DNA]</scope>
    <source>
        <strain evidence="3 4">MSr11954</strain>
    </source>
</reference>
<gene>
    <name evidence="3" type="ORF">LZC94_23175</name>
</gene>
<keyword evidence="1" id="KW-0812">Transmembrane</keyword>
<keyword evidence="4" id="KW-1185">Reference proteome</keyword>
<feature type="transmembrane region" description="Helical" evidence="1">
    <location>
        <begin position="261"/>
        <end position="281"/>
    </location>
</feature>
<dbReference type="EMBL" id="CP089984">
    <property type="protein sequence ID" value="WXB20111.1"/>
    <property type="molecule type" value="Genomic_DNA"/>
</dbReference>
<feature type="signal peptide" evidence="2">
    <location>
        <begin position="1"/>
        <end position="32"/>
    </location>
</feature>
<keyword evidence="1" id="KW-0472">Membrane</keyword>
<evidence type="ECO:0000256" key="1">
    <source>
        <dbReference type="SAM" id="Phobius"/>
    </source>
</evidence>
<name>A0ABZ2MC89_9BACT</name>
<proteinExistence type="predicted"/>
<protein>
    <submittedName>
        <fullName evidence="3">Uncharacterized protein</fullName>
    </submittedName>
</protein>
<feature type="chain" id="PRO_5046174503" evidence="2">
    <location>
        <begin position="33"/>
        <end position="304"/>
    </location>
</feature>
<evidence type="ECO:0000313" key="3">
    <source>
        <dbReference type="EMBL" id="WXB20111.1"/>
    </source>
</evidence>
<organism evidence="3 4">
    <name type="scientific">Pendulispora albinea</name>
    <dbReference type="NCBI Taxonomy" id="2741071"/>
    <lineage>
        <taxon>Bacteria</taxon>
        <taxon>Pseudomonadati</taxon>
        <taxon>Myxococcota</taxon>
        <taxon>Myxococcia</taxon>
        <taxon>Myxococcales</taxon>
        <taxon>Sorangiineae</taxon>
        <taxon>Pendulisporaceae</taxon>
        <taxon>Pendulispora</taxon>
    </lineage>
</organism>
<dbReference type="Proteomes" id="UP001370348">
    <property type="component" value="Chromosome"/>
</dbReference>